<proteinExistence type="predicted"/>
<feature type="transmembrane region" description="Helical" evidence="2">
    <location>
        <begin position="37"/>
        <end position="55"/>
    </location>
</feature>
<feature type="region of interest" description="Disordered" evidence="1">
    <location>
        <begin position="92"/>
        <end position="127"/>
    </location>
</feature>
<dbReference type="RefSeq" id="WP_055940488.1">
    <property type="nucleotide sequence ID" value="NZ_LLKB01000001.1"/>
</dbReference>
<dbReference type="PANTHER" id="PTHR34978">
    <property type="entry name" value="POSSIBLE SENSOR-TRANSDUCER PROTEIN BLAR"/>
    <property type="match status" value="1"/>
</dbReference>
<dbReference type="CDD" id="cd07341">
    <property type="entry name" value="M56_BlaR1_MecR1_like"/>
    <property type="match status" value="1"/>
</dbReference>
<feature type="transmembrane region" description="Helical" evidence="2">
    <location>
        <begin position="142"/>
        <end position="161"/>
    </location>
</feature>
<feature type="compositionally biased region" description="Basic and acidic residues" evidence="1">
    <location>
        <begin position="92"/>
        <end position="107"/>
    </location>
</feature>
<name>A0AAW3JVT2_9FIRM</name>
<keyword evidence="5" id="KW-1185">Reference proteome</keyword>
<comment type="caution">
    <text evidence="4">The sequence shown here is derived from an EMBL/GenBank/DDBJ whole genome shotgun (WGS) entry which is preliminary data.</text>
</comment>
<feature type="transmembrane region" description="Helical" evidence="2">
    <location>
        <begin position="227"/>
        <end position="246"/>
    </location>
</feature>
<feature type="compositionally biased region" description="Low complexity" evidence="1">
    <location>
        <begin position="113"/>
        <end position="126"/>
    </location>
</feature>
<evidence type="ECO:0000313" key="4">
    <source>
        <dbReference type="EMBL" id="KQC85709.1"/>
    </source>
</evidence>
<dbReference type="InterPro" id="IPR008756">
    <property type="entry name" value="Peptidase_M56"/>
</dbReference>
<sequence length="580" mass="66193">MLKNIFVYLLHNSIAVCVVILTVFAVRLFLRRAPKKYSYILWAIVGIYLLCPIRLSSPISIYSLLNNVSDTFLEHHSLPLNAKNFADKNKTYNEKNQKTKDSNKSKFDNVSSTNKNQKTKQNQNNTAGTENISQSLTVTTTAYIWLCGCIVLLVRNLFLIWRTKQTVLMAIRRKDNIYESECISTPFVLGIVRPKIYIPFNLSEQEREYILKHEQYHIRRKDQIIKICAYILCVIYWFQPLIWFAYFVMIRDMEMSCDEYVLKNSKSDIRAAYSTSLLKLATKTGDFNAGLPAFGESDIRKRVKNIMKFNAKKKWVSVVAAIAVVIVGVSCLTKAAVKTDANKPDKIIAEKKIGPDNNKMTYGDKIDSNIKAADTSNNEKAINNIKDNSTADETDMDSDDIVPITKNIYSIDKINKSGNPLAVSILKKVRQVFPKEVYQEMMWHGKMYLAEFKQGDISCSITNKNKADNLYLDLYFNGDGTLESMLNQSTVRNAKNTDKNTEINKIVEFAKVFLNSDVIYTDNKNSKNNKKSSKAVMITEGKLPERYDSSGCLSAYKDNHGNAYLFNRNSGMVMSFYMDE</sequence>
<organism evidence="4 5">
    <name type="scientific">Butyribacter intestini</name>
    <dbReference type="NCBI Taxonomy" id="1703332"/>
    <lineage>
        <taxon>Bacteria</taxon>
        <taxon>Bacillati</taxon>
        <taxon>Bacillota</taxon>
        <taxon>Clostridia</taxon>
        <taxon>Lachnospirales</taxon>
        <taxon>Lachnospiraceae</taxon>
        <taxon>Butyribacter</taxon>
    </lineage>
</organism>
<dbReference type="Proteomes" id="UP000050833">
    <property type="component" value="Unassembled WGS sequence"/>
</dbReference>
<evidence type="ECO:0000256" key="2">
    <source>
        <dbReference type="SAM" id="Phobius"/>
    </source>
</evidence>
<protein>
    <recommendedName>
        <fullName evidence="3">Peptidase M56 domain-containing protein</fullName>
    </recommendedName>
</protein>
<dbReference type="Pfam" id="PF05569">
    <property type="entry name" value="Peptidase_M56"/>
    <property type="match status" value="1"/>
</dbReference>
<gene>
    <name evidence="4" type="ORF">APZ18_00405</name>
</gene>
<feature type="domain" description="Peptidase M56" evidence="3">
    <location>
        <begin position="9"/>
        <end position="306"/>
    </location>
</feature>
<reference evidence="4 5" key="1">
    <citation type="submission" date="2015-10" db="EMBL/GenBank/DDBJ databases">
        <title>Butyribacter intestini gen. nov., sp. nov., a butyric acid-producing bacterium of the family Lachnospiraceae isolated from the human faeces.</title>
        <authorList>
            <person name="Zou Y."/>
            <person name="Xue W."/>
            <person name="Luo G."/>
            <person name="Lv M."/>
        </authorList>
    </citation>
    <scope>NUCLEOTIDE SEQUENCE [LARGE SCALE GENOMIC DNA]</scope>
    <source>
        <strain evidence="4 5">TF01-11</strain>
    </source>
</reference>
<dbReference type="InterPro" id="IPR052173">
    <property type="entry name" value="Beta-lactam_resp_regulator"/>
</dbReference>
<evidence type="ECO:0000259" key="3">
    <source>
        <dbReference type="Pfam" id="PF05569"/>
    </source>
</evidence>
<evidence type="ECO:0000256" key="1">
    <source>
        <dbReference type="SAM" id="MobiDB-lite"/>
    </source>
</evidence>
<keyword evidence="2" id="KW-0812">Transmembrane</keyword>
<accession>A0AAW3JVT2</accession>
<dbReference type="PANTHER" id="PTHR34978:SF3">
    <property type="entry name" value="SLR0241 PROTEIN"/>
    <property type="match status" value="1"/>
</dbReference>
<keyword evidence="2" id="KW-0472">Membrane</keyword>
<dbReference type="EMBL" id="LLKB01000001">
    <property type="protein sequence ID" value="KQC85709.1"/>
    <property type="molecule type" value="Genomic_DNA"/>
</dbReference>
<feature type="transmembrane region" description="Helical" evidence="2">
    <location>
        <begin position="6"/>
        <end position="30"/>
    </location>
</feature>
<dbReference type="AlphaFoldDB" id="A0AAW3JVT2"/>
<feature type="transmembrane region" description="Helical" evidence="2">
    <location>
        <begin position="315"/>
        <end position="337"/>
    </location>
</feature>
<evidence type="ECO:0000313" key="5">
    <source>
        <dbReference type="Proteomes" id="UP000050833"/>
    </source>
</evidence>
<keyword evidence="2" id="KW-1133">Transmembrane helix</keyword>